<proteinExistence type="predicted"/>
<dbReference type="InterPro" id="IPR009589">
    <property type="entry name" value="PH_YyaB-like"/>
</dbReference>
<evidence type="ECO:0000259" key="2">
    <source>
        <dbReference type="Pfam" id="PF06713"/>
    </source>
</evidence>
<comment type="caution">
    <text evidence="3">The sequence shown here is derived from an EMBL/GenBank/DDBJ whole genome shotgun (WGS) entry which is preliminary data.</text>
</comment>
<dbReference type="RefSeq" id="WP_344673408.1">
    <property type="nucleotide sequence ID" value="NZ_BAAAZI010000004.1"/>
</dbReference>
<gene>
    <name evidence="3" type="ORF">GCM10022216_08150</name>
</gene>
<accession>A0ABP7YDW9</accession>
<name>A0ABP7YDW9_9SPHI</name>
<organism evidence="3 4">
    <name type="scientific">Sphingobacterium kyonggiense</name>
    <dbReference type="NCBI Taxonomy" id="714075"/>
    <lineage>
        <taxon>Bacteria</taxon>
        <taxon>Pseudomonadati</taxon>
        <taxon>Bacteroidota</taxon>
        <taxon>Sphingobacteriia</taxon>
        <taxon>Sphingobacteriales</taxon>
        <taxon>Sphingobacteriaceae</taxon>
        <taxon>Sphingobacterium</taxon>
    </lineage>
</organism>
<evidence type="ECO:0000313" key="3">
    <source>
        <dbReference type="EMBL" id="GAA4134778.1"/>
    </source>
</evidence>
<dbReference type="EMBL" id="BAAAZI010000004">
    <property type="protein sequence ID" value="GAA4134778.1"/>
    <property type="molecule type" value="Genomic_DNA"/>
</dbReference>
<feature type="transmembrane region" description="Helical" evidence="1">
    <location>
        <begin position="37"/>
        <end position="59"/>
    </location>
</feature>
<keyword evidence="1" id="KW-0472">Membrane</keyword>
<keyword evidence="1" id="KW-0812">Transmembrane</keyword>
<evidence type="ECO:0000256" key="1">
    <source>
        <dbReference type="SAM" id="Phobius"/>
    </source>
</evidence>
<evidence type="ECO:0000313" key="4">
    <source>
        <dbReference type="Proteomes" id="UP001500101"/>
    </source>
</evidence>
<feature type="domain" description="Uncharacterized protein YyaB-like PH" evidence="2">
    <location>
        <begin position="59"/>
        <end position="134"/>
    </location>
</feature>
<sequence>MHHFKPKRDLSQFKLAFLILIPIFILISILSDSWQEAVLVNMLISAILVSMLLIIMYTTSYKIDGEFLRYRSFFLFGKVSISDVRQLEVGKTMYVGIKPATAKNGIIVRYNRYDEIYISPENNQEMVQALLEINPNIQVIDYTEK</sequence>
<dbReference type="Pfam" id="PF06713">
    <property type="entry name" value="bPH_4"/>
    <property type="match status" value="1"/>
</dbReference>
<keyword evidence="4" id="KW-1185">Reference proteome</keyword>
<protein>
    <recommendedName>
        <fullName evidence="2">Uncharacterized protein YyaB-like PH domain-containing protein</fullName>
    </recommendedName>
</protein>
<reference evidence="4" key="1">
    <citation type="journal article" date="2019" name="Int. J. Syst. Evol. Microbiol.">
        <title>The Global Catalogue of Microorganisms (GCM) 10K type strain sequencing project: providing services to taxonomists for standard genome sequencing and annotation.</title>
        <authorList>
            <consortium name="The Broad Institute Genomics Platform"/>
            <consortium name="The Broad Institute Genome Sequencing Center for Infectious Disease"/>
            <person name="Wu L."/>
            <person name="Ma J."/>
        </authorList>
    </citation>
    <scope>NUCLEOTIDE SEQUENCE [LARGE SCALE GENOMIC DNA]</scope>
    <source>
        <strain evidence="4">JCM 16704</strain>
    </source>
</reference>
<feature type="transmembrane region" description="Helical" evidence="1">
    <location>
        <begin position="12"/>
        <end position="31"/>
    </location>
</feature>
<dbReference type="Proteomes" id="UP001500101">
    <property type="component" value="Unassembled WGS sequence"/>
</dbReference>
<keyword evidence="1" id="KW-1133">Transmembrane helix</keyword>